<evidence type="ECO:0000256" key="1">
    <source>
        <dbReference type="SAM" id="MobiDB-lite"/>
    </source>
</evidence>
<dbReference type="Proteomes" id="UP001430953">
    <property type="component" value="Unassembled WGS sequence"/>
</dbReference>
<reference evidence="2 3" key="1">
    <citation type="submission" date="2023-03" db="EMBL/GenBank/DDBJ databases">
        <title>High recombination rates correlate with genetic variation in Cardiocondyla obscurior ants.</title>
        <authorList>
            <person name="Errbii M."/>
        </authorList>
    </citation>
    <scope>NUCLEOTIDE SEQUENCE [LARGE SCALE GENOMIC DNA]</scope>
    <source>
        <strain evidence="2">Alpha-2009</strain>
        <tissue evidence="2">Whole body</tissue>
    </source>
</reference>
<proteinExistence type="predicted"/>
<organism evidence="2 3">
    <name type="scientific">Cardiocondyla obscurior</name>
    <dbReference type="NCBI Taxonomy" id="286306"/>
    <lineage>
        <taxon>Eukaryota</taxon>
        <taxon>Metazoa</taxon>
        <taxon>Ecdysozoa</taxon>
        <taxon>Arthropoda</taxon>
        <taxon>Hexapoda</taxon>
        <taxon>Insecta</taxon>
        <taxon>Pterygota</taxon>
        <taxon>Neoptera</taxon>
        <taxon>Endopterygota</taxon>
        <taxon>Hymenoptera</taxon>
        <taxon>Apocrita</taxon>
        <taxon>Aculeata</taxon>
        <taxon>Formicoidea</taxon>
        <taxon>Formicidae</taxon>
        <taxon>Myrmicinae</taxon>
        <taxon>Cardiocondyla</taxon>
    </lineage>
</organism>
<dbReference type="AlphaFoldDB" id="A0AAW2FVU2"/>
<name>A0AAW2FVU2_9HYME</name>
<sequence length="112" mass="12634">MYFARGTYESRMVRRSAHIAIITGRLFSFGRDRTRLHSISLRRPFLSRGAGRARARGARGCAVPKTDGIFLPTTKGDRRENFVSNDGGSAGHRLQTPRKSRRDEKLHCFSIA</sequence>
<dbReference type="EMBL" id="JADYXP020000008">
    <property type="protein sequence ID" value="KAL0119224.1"/>
    <property type="molecule type" value="Genomic_DNA"/>
</dbReference>
<feature type="region of interest" description="Disordered" evidence="1">
    <location>
        <begin position="74"/>
        <end position="105"/>
    </location>
</feature>
<keyword evidence="3" id="KW-1185">Reference proteome</keyword>
<evidence type="ECO:0000313" key="3">
    <source>
        <dbReference type="Proteomes" id="UP001430953"/>
    </source>
</evidence>
<protein>
    <submittedName>
        <fullName evidence="2">Uncharacterized protein</fullName>
    </submittedName>
</protein>
<accession>A0AAW2FVU2</accession>
<evidence type="ECO:0000313" key="2">
    <source>
        <dbReference type="EMBL" id="KAL0119224.1"/>
    </source>
</evidence>
<gene>
    <name evidence="2" type="ORF">PUN28_009662</name>
</gene>
<comment type="caution">
    <text evidence="2">The sequence shown here is derived from an EMBL/GenBank/DDBJ whole genome shotgun (WGS) entry which is preliminary data.</text>
</comment>